<protein>
    <submittedName>
        <fullName evidence="1">5720_t:CDS:1</fullName>
    </submittedName>
</protein>
<proteinExistence type="predicted"/>
<reference evidence="1" key="1">
    <citation type="submission" date="2021-06" db="EMBL/GenBank/DDBJ databases">
        <authorList>
            <person name="Kallberg Y."/>
            <person name="Tangrot J."/>
            <person name="Rosling A."/>
        </authorList>
    </citation>
    <scope>NUCLEOTIDE SEQUENCE</scope>
    <source>
        <strain evidence="1">87-6 pot B 2015</strain>
    </source>
</reference>
<dbReference type="AlphaFoldDB" id="A0A9N9D1T0"/>
<gene>
    <name evidence="1" type="ORF">FMOSSE_LOCUS9892</name>
</gene>
<accession>A0A9N9D1T0</accession>
<evidence type="ECO:0000313" key="1">
    <source>
        <dbReference type="EMBL" id="CAG8619300.1"/>
    </source>
</evidence>
<organism evidence="1 2">
    <name type="scientific">Funneliformis mosseae</name>
    <name type="common">Endomycorrhizal fungus</name>
    <name type="synonym">Glomus mosseae</name>
    <dbReference type="NCBI Taxonomy" id="27381"/>
    <lineage>
        <taxon>Eukaryota</taxon>
        <taxon>Fungi</taxon>
        <taxon>Fungi incertae sedis</taxon>
        <taxon>Mucoromycota</taxon>
        <taxon>Glomeromycotina</taxon>
        <taxon>Glomeromycetes</taxon>
        <taxon>Glomerales</taxon>
        <taxon>Glomeraceae</taxon>
        <taxon>Funneliformis</taxon>
    </lineage>
</organism>
<evidence type="ECO:0000313" key="2">
    <source>
        <dbReference type="Proteomes" id="UP000789375"/>
    </source>
</evidence>
<keyword evidence="2" id="KW-1185">Reference proteome</keyword>
<name>A0A9N9D1T0_FUNMO</name>
<dbReference type="Proteomes" id="UP000789375">
    <property type="component" value="Unassembled WGS sequence"/>
</dbReference>
<dbReference type="EMBL" id="CAJVPP010003048">
    <property type="protein sequence ID" value="CAG8619300.1"/>
    <property type="molecule type" value="Genomic_DNA"/>
</dbReference>
<sequence>MKTSIEIVPELVLHETNESTIPYFERSFNYDSWKSFTLKYGSVIIDLLRVHQALKEIRGLTNRRCRFKINSLGS</sequence>
<comment type="caution">
    <text evidence="1">The sequence shown here is derived from an EMBL/GenBank/DDBJ whole genome shotgun (WGS) entry which is preliminary data.</text>
</comment>